<protein>
    <submittedName>
        <fullName evidence="3">Uncharacterized protein</fullName>
    </submittedName>
</protein>
<dbReference type="WBParaSite" id="jg4439">
    <property type="protein sequence ID" value="jg4439"/>
    <property type="gene ID" value="jg4439"/>
</dbReference>
<keyword evidence="2" id="KW-1185">Reference proteome</keyword>
<proteinExistence type="predicted"/>
<feature type="region of interest" description="Disordered" evidence="1">
    <location>
        <begin position="1"/>
        <end position="112"/>
    </location>
</feature>
<feature type="compositionally biased region" description="Polar residues" evidence="1">
    <location>
        <begin position="1"/>
        <end position="47"/>
    </location>
</feature>
<organism evidence="2 3">
    <name type="scientific">Ditylenchus dipsaci</name>
    <dbReference type="NCBI Taxonomy" id="166011"/>
    <lineage>
        <taxon>Eukaryota</taxon>
        <taxon>Metazoa</taxon>
        <taxon>Ecdysozoa</taxon>
        <taxon>Nematoda</taxon>
        <taxon>Chromadorea</taxon>
        <taxon>Rhabditida</taxon>
        <taxon>Tylenchina</taxon>
        <taxon>Tylenchomorpha</taxon>
        <taxon>Sphaerularioidea</taxon>
        <taxon>Anguinidae</taxon>
        <taxon>Anguininae</taxon>
        <taxon>Ditylenchus</taxon>
    </lineage>
</organism>
<feature type="compositionally biased region" description="Low complexity" evidence="1">
    <location>
        <begin position="53"/>
        <end position="65"/>
    </location>
</feature>
<feature type="compositionally biased region" description="Polar residues" evidence="1">
    <location>
        <begin position="66"/>
        <end position="75"/>
    </location>
</feature>
<feature type="compositionally biased region" description="Low complexity" evidence="1">
    <location>
        <begin position="76"/>
        <end position="87"/>
    </location>
</feature>
<sequence>MKTNPNFAGFQTNSSQRPCARGGNSSSNSFEGIASSYMQDTGVQPNFNPVGFQQHPQQHNPAQQHFSYTNNKSPYQSSHHQQQHNQSRSPYQQPQAALANHHFGMPSPTDANHTITPTTIVVATTRLSCTLATTPVPVSMRA</sequence>
<evidence type="ECO:0000313" key="3">
    <source>
        <dbReference type="WBParaSite" id="jg4439"/>
    </source>
</evidence>
<evidence type="ECO:0000256" key="1">
    <source>
        <dbReference type="SAM" id="MobiDB-lite"/>
    </source>
</evidence>
<dbReference type="Proteomes" id="UP000887574">
    <property type="component" value="Unplaced"/>
</dbReference>
<accession>A0A915EB02</accession>
<dbReference type="AlphaFoldDB" id="A0A915EB02"/>
<reference evidence="3" key="1">
    <citation type="submission" date="2022-11" db="UniProtKB">
        <authorList>
            <consortium name="WormBaseParasite"/>
        </authorList>
    </citation>
    <scope>IDENTIFICATION</scope>
</reference>
<name>A0A915EB02_9BILA</name>
<evidence type="ECO:0000313" key="2">
    <source>
        <dbReference type="Proteomes" id="UP000887574"/>
    </source>
</evidence>